<comment type="caution">
    <text evidence="3">The sequence shown here is derived from an EMBL/GenBank/DDBJ whole genome shotgun (WGS) entry which is preliminary data.</text>
</comment>
<name>A0ABV6QLB9_9ACTN</name>
<gene>
    <name evidence="3" type="ORF">ACFFGN_14720</name>
</gene>
<reference evidence="3 4" key="1">
    <citation type="submission" date="2024-09" db="EMBL/GenBank/DDBJ databases">
        <authorList>
            <person name="Sun Q."/>
            <person name="Mori K."/>
        </authorList>
    </citation>
    <scope>NUCLEOTIDE SEQUENCE [LARGE SCALE GENOMIC DNA]</scope>
    <source>
        <strain evidence="3 4">CGMCC 1.15906</strain>
    </source>
</reference>
<keyword evidence="4" id="KW-1185">Reference proteome</keyword>
<evidence type="ECO:0000313" key="4">
    <source>
        <dbReference type="Proteomes" id="UP001589890"/>
    </source>
</evidence>
<keyword evidence="2" id="KW-0812">Transmembrane</keyword>
<accession>A0ABV6QLB9</accession>
<feature type="region of interest" description="Disordered" evidence="1">
    <location>
        <begin position="39"/>
        <end position="82"/>
    </location>
</feature>
<keyword evidence="2" id="KW-1133">Transmembrane helix</keyword>
<keyword evidence="2" id="KW-0472">Membrane</keyword>
<proteinExistence type="predicted"/>
<dbReference type="Proteomes" id="UP001589890">
    <property type="component" value="Unassembled WGS sequence"/>
</dbReference>
<evidence type="ECO:0008006" key="5">
    <source>
        <dbReference type="Google" id="ProtNLM"/>
    </source>
</evidence>
<sequence length="82" mass="9080">MGVPLLIAIWVLVLLGVVWLIFTLVGVGKAGSAAVEEVVDHDEDRQQELPGEARQDDGQPRDVPRNPVSRDVQRDGWINPDR</sequence>
<dbReference type="EMBL" id="JBHLTC010000018">
    <property type="protein sequence ID" value="MFC0625330.1"/>
    <property type="molecule type" value="Genomic_DNA"/>
</dbReference>
<evidence type="ECO:0000256" key="2">
    <source>
        <dbReference type="SAM" id="Phobius"/>
    </source>
</evidence>
<evidence type="ECO:0000256" key="1">
    <source>
        <dbReference type="SAM" id="MobiDB-lite"/>
    </source>
</evidence>
<evidence type="ECO:0000313" key="3">
    <source>
        <dbReference type="EMBL" id="MFC0625330.1"/>
    </source>
</evidence>
<feature type="compositionally biased region" description="Basic and acidic residues" evidence="1">
    <location>
        <begin position="42"/>
        <end position="64"/>
    </location>
</feature>
<feature type="transmembrane region" description="Helical" evidence="2">
    <location>
        <begin position="6"/>
        <end position="27"/>
    </location>
</feature>
<dbReference type="RefSeq" id="WP_380047634.1">
    <property type="nucleotide sequence ID" value="NZ_JBHLTC010000018.1"/>
</dbReference>
<organism evidence="3 4">
    <name type="scientific">Kribbella deserti</name>
    <dbReference type="NCBI Taxonomy" id="1926257"/>
    <lineage>
        <taxon>Bacteria</taxon>
        <taxon>Bacillati</taxon>
        <taxon>Actinomycetota</taxon>
        <taxon>Actinomycetes</taxon>
        <taxon>Propionibacteriales</taxon>
        <taxon>Kribbellaceae</taxon>
        <taxon>Kribbella</taxon>
    </lineage>
</organism>
<protein>
    <recommendedName>
        <fullName evidence="5">Secreted protein</fullName>
    </recommendedName>
</protein>